<accession>A0A852TPD9</accession>
<dbReference type="EMBL" id="JACCBX010000016">
    <property type="protein sequence ID" value="NYE08814.1"/>
    <property type="molecule type" value="Genomic_DNA"/>
</dbReference>
<comment type="caution">
    <text evidence="1">The sequence shown here is derived from an EMBL/GenBank/DDBJ whole genome shotgun (WGS) entry which is preliminary data.</text>
</comment>
<organism evidence="1 2">
    <name type="scientific">Neobacillus niacini</name>
    <dbReference type="NCBI Taxonomy" id="86668"/>
    <lineage>
        <taxon>Bacteria</taxon>
        <taxon>Bacillati</taxon>
        <taxon>Bacillota</taxon>
        <taxon>Bacilli</taxon>
        <taxon>Bacillales</taxon>
        <taxon>Bacillaceae</taxon>
        <taxon>Neobacillus</taxon>
    </lineage>
</organism>
<gene>
    <name evidence="1" type="ORF">F4694_005670</name>
</gene>
<name>A0A852TPD9_9BACI</name>
<reference evidence="2" key="2">
    <citation type="submission" date="2020-08" db="EMBL/GenBank/DDBJ databases">
        <title>The Agave Microbiome: Exploring the role of microbial communities in plant adaptations to desert environments.</title>
        <authorList>
            <person name="Partida-Martinez L.P."/>
        </authorList>
    </citation>
    <scope>NUCLEOTIDE SEQUENCE [LARGE SCALE GENOMIC DNA]</scope>
    <source>
        <strain evidence="2">AT2.8</strain>
    </source>
</reference>
<protein>
    <submittedName>
        <fullName evidence="1">Uncharacterized protein</fullName>
    </submittedName>
</protein>
<dbReference type="Proteomes" id="UP000548423">
    <property type="component" value="Unassembled WGS sequence"/>
</dbReference>
<proteinExistence type="predicted"/>
<reference evidence="2" key="1">
    <citation type="submission" date="2020-07" db="EMBL/GenBank/DDBJ databases">
        <authorList>
            <person name="Partida-Martinez L."/>
            <person name="Huntemann M."/>
            <person name="Clum A."/>
            <person name="Wang J."/>
            <person name="Palaniappan K."/>
            <person name="Ritter S."/>
            <person name="Chen I.-M."/>
            <person name="Stamatis D."/>
            <person name="Reddy T."/>
            <person name="O'Malley R."/>
            <person name="Daum C."/>
            <person name="Shapiro N."/>
            <person name="Ivanova N."/>
            <person name="Kyrpides N."/>
            <person name="Woyke T."/>
        </authorList>
    </citation>
    <scope>NUCLEOTIDE SEQUENCE [LARGE SCALE GENOMIC DNA]</scope>
    <source>
        <strain evidence="2">AT2.8</strain>
    </source>
</reference>
<evidence type="ECO:0000313" key="1">
    <source>
        <dbReference type="EMBL" id="NYE08814.1"/>
    </source>
</evidence>
<dbReference type="AlphaFoldDB" id="A0A852TPD9"/>
<sequence length="218" mass="25765">MAQQNYLVSSWQGLIQLLVNLCGKGYYYYHITELPVNKKSKWGDIDAKFIGKYQTDKNKWQRHRQKRKGIANFYYLRWEHLVLVLHTEGMVPREFLYDDKFSDIRRSPVFLKISDLSAFEIQIVDKKVSVTLSRDTYRGLKDMLYNVAKTKNKYKMKQTFNLINGFPAYKGVLGQKNQLAEYLVAQAKKNGILLKRIELRFNTKLRTLKNYDESEEGN</sequence>
<evidence type="ECO:0000313" key="2">
    <source>
        <dbReference type="Proteomes" id="UP000548423"/>
    </source>
</evidence>